<dbReference type="Proteomes" id="UP001224622">
    <property type="component" value="Unassembled WGS sequence"/>
</dbReference>
<evidence type="ECO:0000256" key="1">
    <source>
        <dbReference type="SAM" id="Phobius"/>
    </source>
</evidence>
<reference evidence="2" key="3">
    <citation type="submission" date="2023-08" db="EMBL/GenBank/DDBJ databases">
        <title>The Comparative Genomic Analysis of Yersiniaceae from Polar Regions.</title>
        <authorList>
            <person name="Goncharov A."/>
            <person name="Aslanov B."/>
            <person name="Kolodzhieva V."/>
            <person name="Azarov D."/>
            <person name="Mochov A."/>
            <person name="Lebedeva E."/>
        </authorList>
    </citation>
    <scope>NUCLEOTIDE SEQUENCE</scope>
    <source>
        <strain evidence="2">Vf</strain>
    </source>
</reference>
<dbReference type="AlphaFoldDB" id="A0AAE7ELU1"/>
<protein>
    <submittedName>
        <fullName evidence="3">Uncharacterized protein</fullName>
    </submittedName>
</protein>
<keyword evidence="1" id="KW-1133">Transmembrane helix</keyword>
<organism evidence="3 4">
    <name type="scientific">Serratia fonticola</name>
    <dbReference type="NCBI Taxonomy" id="47917"/>
    <lineage>
        <taxon>Bacteria</taxon>
        <taxon>Pseudomonadati</taxon>
        <taxon>Pseudomonadota</taxon>
        <taxon>Gammaproteobacteria</taxon>
        <taxon>Enterobacterales</taxon>
        <taxon>Yersiniaceae</taxon>
        <taxon>Serratia</taxon>
    </lineage>
</organism>
<feature type="transmembrane region" description="Helical" evidence="1">
    <location>
        <begin position="20"/>
        <end position="39"/>
    </location>
</feature>
<sequence>MIADRIFFVLLKQLSLRIKIIYAVFFIFILSLPITLKGFNENKTIMCGSSFIIYKDDIYIKVFIKYYIFSDDGFVNLNGSMFKSDKFIRDISLKVSFDYTKKGNSFYLHSTNVDSSLLNDLDSTPIENYLPLFYLKKNTNWSIGILKQEANYFVFLSDSTPSFLCLSKN</sequence>
<dbReference type="Proteomes" id="UP000503464">
    <property type="component" value="Chromosome"/>
</dbReference>
<dbReference type="RefSeq" id="WP_221035360.1">
    <property type="nucleotide sequence ID" value="NZ_CP054160.3"/>
</dbReference>
<evidence type="ECO:0000313" key="2">
    <source>
        <dbReference type="EMBL" id="MDQ9127092.1"/>
    </source>
</evidence>
<reference evidence="3" key="2">
    <citation type="submission" date="2022-06" db="EMBL/GenBank/DDBJ databases">
        <title>Genome sequences of seven Enterobacteriaceae strains isolated from Canadian wastewater treatment facilities.</title>
        <authorList>
            <person name="Huang H."/>
            <person name="Chmara J.T."/>
            <person name="Duceppe M.-O."/>
        </authorList>
    </citation>
    <scope>NUCLEOTIDE SEQUENCE</scope>
    <source>
        <strain evidence="3">HH13</strain>
    </source>
</reference>
<evidence type="ECO:0000313" key="4">
    <source>
        <dbReference type="Proteomes" id="UP000503464"/>
    </source>
</evidence>
<proteinExistence type="predicted"/>
<accession>A0AAE7ELU1</accession>
<name>A0AAE7ELU1_SERFO</name>
<keyword evidence="1" id="KW-0812">Transmembrane</keyword>
<evidence type="ECO:0000313" key="3">
    <source>
        <dbReference type="EMBL" id="QKJ60793.2"/>
    </source>
</evidence>
<keyword evidence="1" id="KW-0472">Membrane</keyword>
<dbReference type="EMBL" id="CP054160">
    <property type="protein sequence ID" value="QKJ60793.2"/>
    <property type="molecule type" value="Genomic_DNA"/>
</dbReference>
<dbReference type="EMBL" id="JAVIGA010000010">
    <property type="protein sequence ID" value="MDQ9127092.1"/>
    <property type="molecule type" value="Genomic_DNA"/>
</dbReference>
<gene>
    <name evidence="3" type="ORF">G9399_24055</name>
    <name evidence="2" type="ORF">RDT67_11680</name>
</gene>
<reference evidence="4" key="1">
    <citation type="submission" date="2020-03" db="EMBL/GenBank/DDBJ databases">
        <title>Genome sequences of seven Enterobacteriaceae strains isolated from Canadian wastewater treatment facilities.</title>
        <authorList>
            <person name="Huang H."/>
            <person name="Chmara J.T."/>
            <person name="Duceppe M.-O."/>
        </authorList>
    </citation>
    <scope>NUCLEOTIDE SEQUENCE [LARGE SCALE GENOMIC DNA]</scope>
    <source>
        <strain evidence="4">Biosolid 3</strain>
    </source>
</reference>